<evidence type="ECO:0000259" key="2">
    <source>
        <dbReference type="PROSITE" id="PS51166"/>
    </source>
</evidence>
<reference evidence="3" key="1">
    <citation type="submission" date="2014-11" db="EMBL/GenBank/DDBJ databases">
        <authorList>
            <person name="Otto D Thomas"/>
            <person name="Naeem Raeece"/>
        </authorList>
    </citation>
    <scope>NUCLEOTIDE SEQUENCE</scope>
</reference>
<dbReference type="InterPro" id="IPR013783">
    <property type="entry name" value="Ig-like_fold"/>
</dbReference>
<name>A0A0G4I7E3_9ALVE</name>
<dbReference type="Pfam" id="PF00686">
    <property type="entry name" value="CBM_20"/>
    <property type="match status" value="1"/>
</dbReference>
<organism evidence="3">
    <name type="scientific">Chromera velia CCMP2878</name>
    <dbReference type="NCBI Taxonomy" id="1169474"/>
    <lineage>
        <taxon>Eukaryota</taxon>
        <taxon>Sar</taxon>
        <taxon>Alveolata</taxon>
        <taxon>Colpodellida</taxon>
        <taxon>Chromeraceae</taxon>
        <taxon>Chromera</taxon>
    </lineage>
</organism>
<dbReference type="InterPro" id="IPR013784">
    <property type="entry name" value="Carb-bd-like_fold"/>
</dbReference>
<dbReference type="AlphaFoldDB" id="A0A0G4I7E3"/>
<proteinExistence type="predicted"/>
<dbReference type="Gene3D" id="2.60.40.10">
    <property type="entry name" value="Immunoglobulins"/>
    <property type="match status" value="1"/>
</dbReference>
<dbReference type="EMBL" id="CDMZ01005462">
    <property type="protein sequence ID" value="CEM52984.1"/>
    <property type="molecule type" value="Genomic_DNA"/>
</dbReference>
<accession>A0A0G4I7E3</accession>
<dbReference type="CDD" id="cd05467">
    <property type="entry name" value="CBM20"/>
    <property type="match status" value="1"/>
</dbReference>
<feature type="compositionally biased region" description="Basic and acidic residues" evidence="1">
    <location>
        <begin position="137"/>
        <end position="148"/>
    </location>
</feature>
<evidence type="ECO:0000313" key="3">
    <source>
        <dbReference type="EMBL" id="CEM52984.1"/>
    </source>
</evidence>
<feature type="compositionally biased region" description="Low complexity" evidence="1">
    <location>
        <begin position="291"/>
        <end position="308"/>
    </location>
</feature>
<feature type="compositionally biased region" description="Low complexity" evidence="1">
    <location>
        <begin position="214"/>
        <end position="236"/>
    </location>
</feature>
<gene>
    <name evidence="3" type="ORF">Cvel_11649</name>
</gene>
<feature type="region of interest" description="Disordered" evidence="1">
    <location>
        <begin position="121"/>
        <end position="314"/>
    </location>
</feature>
<dbReference type="SMART" id="SM01065">
    <property type="entry name" value="CBM_2"/>
    <property type="match status" value="1"/>
</dbReference>
<dbReference type="GO" id="GO:2001070">
    <property type="term" value="F:starch binding"/>
    <property type="evidence" value="ECO:0007669"/>
    <property type="project" value="InterPro"/>
</dbReference>
<dbReference type="InterPro" id="IPR002044">
    <property type="entry name" value="CBM20"/>
</dbReference>
<evidence type="ECO:0000256" key="1">
    <source>
        <dbReference type="SAM" id="MobiDB-lite"/>
    </source>
</evidence>
<protein>
    <recommendedName>
        <fullName evidence="2">CBM20 domain-containing protein</fullName>
    </recommendedName>
</protein>
<feature type="domain" description="CBM20" evidence="2">
    <location>
        <begin position="1"/>
        <end position="111"/>
    </location>
</feature>
<dbReference type="SUPFAM" id="SSF49452">
    <property type="entry name" value="Starch-binding domain-like"/>
    <property type="match status" value="1"/>
</dbReference>
<feature type="compositionally biased region" description="Basic and acidic residues" evidence="1">
    <location>
        <begin position="173"/>
        <end position="208"/>
    </location>
</feature>
<dbReference type="VEuPathDB" id="CryptoDB:Cvel_11649"/>
<dbReference type="PROSITE" id="PS51166">
    <property type="entry name" value="CBM20"/>
    <property type="match status" value="1"/>
</dbReference>
<sequence>MTTVHFAVECSSTTLGDTLAVVGSESEIGGWSPESAVTLETDADSWPLWKGKVHFSETEAGDRMEYKYIIRRADGGVVWESFDNNRCLTLPYKNVHEHVPPLPLLEMETQQFDVLESPACATETAGTGGDGAAMPSTEKETGKTKEQPEPEAEKEEAGTMPHTPEHPAGTPRTQEEEVQKKEEEKKKPPVEEPTKPIEREKAAAKEEPAPAVPPSVVKKPISKNGSPSPSPAARSPVQTNPPKTKSPPAPTGPRTVSGPQKQPPQAPAGRPAYAVHRPAPPSTNGNGNGRGRPAPTGQAPAPAPGQGRRQPHKG</sequence>